<dbReference type="EMBL" id="GBRH01246100">
    <property type="protein sequence ID" value="JAD51795.1"/>
    <property type="molecule type" value="Transcribed_RNA"/>
</dbReference>
<sequence>METETAVATSMDELHPVPCPCNPHSLFSLRLGAQAAPSEQVDADSGWGGEG</sequence>
<reference evidence="1" key="1">
    <citation type="submission" date="2014-09" db="EMBL/GenBank/DDBJ databases">
        <authorList>
            <person name="Magalhaes I.L.F."/>
            <person name="Oliveira U."/>
            <person name="Santos F.R."/>
            <person name="Vidigal T.H.D.A."/>
            <person name="Brescovit A.D."/>
            <person name="Santos A.J."/>
        </authorList>
    </citation>
    <scope>NUCLEOTIDE SEQUENCE</scope>
    <source>
        <tissue evidence="1">Shoot tissue taken approximately 20 cm above the soil surface</tissue>
    </source>
</reference>
<name>A0A0A9AS98_ARUDO</name>
<accession>A0A0A9AS98</accession>
<evidence type="ECO:0000313" key="1">
    <source>
        <dbReference type="EMBL" id="JAD51795.1"/>
    </source>
</evidence>
<protein>
    <submittedName>
        <fullName evidence="1">Uncharacterized protein</fullName>
    </submittedName>
</protein>
<organism evidence="1">
    <name type="scientific">Arundo donax</name>
    <name type="common">Giant reed</name>
    <name type="synonym">Donax arundinaceus</name>
    <dbReference type="NCBI Taxonomy" id="35708"/>
    <lineage>
        <taxon>Eukaryota</taxon>
        <taxon>Viridiplantae</taxon>
        <taxon>Streptophyta</taxon>
        <taxon>Embryophyta</taxon>
        <taxon>Tracheophyta</taxon>
        <taxon>Spermatophyta</taxon>
        <taxon>Magnoliopsida</taxon>
        <taxon>Liliopsida</taxon>
        <taxon>Poales</taxon>
        <taxon>Poaceae</taxon>
        <taxon>PACMAD clade</taxon>
        <taxon>Arundinoideae</taxon>
        <taxon>Arundineae</taxon>
        <taxon>Arundo</taxon>
    </lineage>
</organism>
<dbReference type="AlphaFoldDB" id="A0A0A9AS98"/>
<proteinExistence type="predicted"/>
<reference evidence="1" key="2">
    <citation type="journal article" date="2015" name="Data Brief">
        <title>Shoot transcriptome of the giant reed, Arundo donax.</title>
        <authorList>
            <person name="Barrero R.A."/>
            <person name="Guerrero F.D."/>
            <person name="Moolhuijzen P."/>
            <person name="Goolsby J.A."/>
            <person name="Tidwell J."/>
            <person name="Bellgard S.E."/>
            <person name="Bellgard M.I."/>
        </authorList>
    </citation>
    <scope>NUCLEOTIDE SEQUENCE</scope>
    <source>
        <tissue evidence="1">Shoot tissue taken approximately 20 cm above the soil surface</tissue>
    </source>
</reference>